<feature type="signal peptide" evidence="3">
    <location>
        <begin position="1"/>
        <end position="27"/>
    </location>
</feature>
<protein>
    <recommendedName>
        <fullName evidence="6">Integral membrane protein</fullName>
    </recommendedName>
</protein>
<feature type="transmembrane region" description="Helical" evidence="2">
    <location>
        <begin position="207"/>
        <end position="225"/>
    </location>
</feature>
<dbReference type="RefSeq" id="WP_064075396.1">
    <property type="nucleotide sequence ID" value="NZ_CP096564.1"/>
</dbReference>
<geneLocation type="plasmid" evidence="4 5">
    <name>pdjl-6-1</name>
</geneLocation>
<evidence type="ECO:0000313" key="4">
    <source>
        <dbReference type="EMBL" id="UPU46240.1"/>
    </source>
</evidence>
<evidence type="ECO:0000256" key="2">
    <source>
        <dbReference type="SAM" id="Phobius"/>
    </source>
</evidence>
<feature type="transmembrane region" description="Helical" evidence="2">
    <location>
        <begin position="285"/>
        <end position="303"/>
    </location>
</feature>
<dbReference type="InterPro" id="IPR045782">
    <property type="entry name" value="TrbL_3"/>
</dbReference>
<dbReference type="EMBL" id="CP096564">
    <property type="protein sequence ID" value="UPU46240.1"/>
    <property type="molecule type" value="Genomic_DNA"/>
</dbReference>
<keyword evidence="5" id="KW-1185">Reference proteome</keyword>
<accession>A0AB38RNA1</accession>
<keyword evidence="4" id="KW-0614">Plasmid</keyword>
<feature type="transmembrane region" description="Helical" evidence="2">
    <location>
        <begin position="165"/>
        <end position="187"/>
    </location>
</feature>
<proteinExistence type="predicted"/>
<evidence type="ECO:0000256" key="3">
    <source>
        <dbReference type="SAM" id="SignalP"/>
    </source>
</evidence>
<keyword evidence="3" id="KW-0732">Signal</keyword>
<keyword evidence="2" id="KW-0812">Transmembrane</keyword>
<dbReference type="Pfam" id="PF19590">
    <property type="entry name" value="TrbL_3"/>
    <property type="match status" value="1"/>
</dbReference>
<keyword evidence="2" id="KW-1133">Transmembrane helix</keyword>
<organism evidence="4 5">
    <name type="scientific">Rhodococcus qingshengii JCM 15477</name>
    <dbReference type="NCBI Taxonomy" id="1303681"/>
    <lineage>
        <taxon>Bacteria</taxon>
        <taxon>Bacillati</taxon>
        <taxon>Actinomycetota</taxon>
        <taxon>Actinomycetes</taxon>
        <taxon>Mycobacteriales</taxon>
        <taxon>Nocardiaceae</taxon>
        <taxon>Rhodococcus</taxon>
        <taxon>Rhodococcus erythropolis group</taxon>
    </lineage>
</organism>
<evidence type="ECO:0008006" key="6">
    <source>
        <dbReference type="Google" id="ProtNLM"/>
    </source>
</evidence>
<feature type="chain" id="PRO_5044324965" description="Integral membrane protein" evidence="3">
    <location>
        <begin position="28"/>
        <end position="521"/>
    </location>
</feature>
<feature type="compositionally biased region" description="Low complexity" evidence="1">
    <location>
        <begin position="426"/>
        <end position="438"/>
    </location>
</feature>
<sequence>MAILRRLLAVALAAVALMLVGGGIAFAQDRPSVPPPSEGPALNLPVQDGQNGFQKTFEECKNNVPDDMEGVEKWMDEHIGFINWANEAANNVSCTMDATDAHPGDAFSTLLTNAASTFWDDPVGKLTKAVMEGNVAAFSTVMTFWMSVPIPGLTGGEAMSGIRNLTWEIQLVAFVIGMIVAAAKLAIARQQAVAEGADETAKMLTRTVFSAGLLPTLVIIFHLIGDVFSTWVLQQASGGDLNAKITGIAWVDEKTGLGPVLALVLTGLGLLGSVAQLIALLVREAVLAIVVGLAPVAAAQSAAGTGRQSWSTMMGFVIAALLFKPVASLFYVFAFWTASSNVVSSAVIGSVLLAVAGLSLPSLMKAIGPVDAGGGGGAQQAAAMAGATGAVIGSAAALGSRSGSSGVKAGGAGGGSGGGGGGAAGSKGSPASGARSSYGGRFSSGGASGARSAAVAAGRSLGRVGAGVAGAVGAGTRTAATAAGALGRGAASAGQAASQGTAAAANIASGAVGNYHGQIPR</sequence>
<dbReference type="Proteomes" id="UP000831484">
    <property type="component" value="Plasmid pdjl-6-1"/>
</dbReference>
<dbReference type="AlphaFoldDB" id="A0AB38RNA1"/>
<name>A0AB38RNA1_RHOSG</name>
<evidence type="ECO:0000313" key="5">
    <source>
        <dbReference type="Proteomes" id="UP000831484"/>
    </source>
</evidence>
<feature type="transmembrane region" description="Helical" evidence="2">
    <location>
        <begin position="342"/>
        <end position="360"/>
    </location>
</feature>
<gene>
    <name evidence="4" type="ORF">M0639_29780</name>
</gene>
<evidence type="ECO:0000256" key="1">
    <source>
        <dbReference type="SAM" id="MobiDB-lite"/>
    </source>
</evidence>
<feature type="transmembrane region" description="Helical" evidence="2">
    <location>
        <begin position="260"/>
        <end position="279"/>
    </location>
</feature>
<feature type="transmembrane region" description="Helical" evidence="2">
    <location>
        <begin position="315"/>
        <end position="336"/>
    </location>
</feature>
<keyword evidence="2" id="KW-0472">Membrane</keyword>
<reference evidence="5" key="1">
    <citation type="journal article" date="2022" name="Environ. Microbiol.">
        <title>Functional analysis, diversity, and distribution of carbendazim hydrolases MheI and CbmA, responsible for the initial step in carbendazim degradation.</title>
        <authorList>
            <person name="Zhang M."/>
            <person name="Bai X."/>
            <person name="Li Q."/>
            <person name="Zhang L."/>
            <person name="Zhu Q."/>
            <person name="Gao S."/>
            <person name="Ke Z."/>
            <person name="Jiang M."/>
            <person name="Hu J."/>
            <person name="Qiu J."/>
            <person name="Hong Q."/>
        </authorList>
    </citation>
    <scope>NUCLEOTIDE SEQUENCE [LARGE SCALE GENOMIC DNA]</scope>
    <source>
        <strain evidence="5">djl-6</strain>
    </source>
</reference>
<feature type="region of interest" description="Disordered" evidence="1">
    <location>
        <begin position="418"/>
        <end position="438"/>
    </location>
</feature>